<dbReference type="PANTHER" id="PTHR11844">
    <property type="entry name" value="METALLOPROTEASE INHIBITOR"/>
    <property type="match status" value="1"/>
</dbReference>
<dbReference type="InterPro" id="IPR008993">
    <property type="entry name" value="TIMP-like_OB-fold"/>
</dbReference>
<organism evidence="8 9">
    <name type="scientific">Steinernema glaseri</name>
    <dbReference type="NCBI Taxonomy" id="37863"/>
    <lineage>
        <taxon>Eukaryota</taxon>
        <taxon>Metazoa</taxon>
        <taxon>Ecdysozoa</taxon>
        <taxon>Nematoda</taxon>
        <taxon>Chromadorea</taxon>
        <taxon>Rhabditida</taxon>
        <taxon>Tylenchina</taxon>
        <taxon>Panagrolaimomorpha</taxon>
        <taxon>Strongyloidoidea</taxon>
        <taxon>Steinernematidae</taxon>
        <taxon>Steinernema</taxon>
    </lineage>
</organism>
<evidence type="ECO:0000313" key="8">
    <source>
        <dbReference type="Proteomes" id="UP000095287"/>
    </source>
</evidence>
<keyword evidence="4" id="KW-0862">Zinc</keyword>
<dbReference type="GO" id="GO:0008191">
    <property type="term" value="F:metalloendopeptidase inhibitor activity"/>
    <property type="evidence" value="ECO:0007669"/>
    <property type="project" value="InterPro"/>
</dbReference>
<dbReference type="InterPro" id="IPR001134">
    <property type="entry name" value="Netrin_domain"/>
</dbReference>
<dbReference type="InterPro" id="IPR001820">
    <property type="entry name" value="TIMP"/>
</dbReference>
<dbReference type="PROSITE" id="PS50189">
    <property type="entry name" value="NTR"/>
    <property type="match status" value="1"/>
</dbReference>
<name>A0A1I8AD51_9BILA</name>
<dbReference type="AlphaFoldDB" id="A0A1I8AD51"/>
<evidence type="ECO:0000256" key="4">
    <source>
        <dbReference type="PIRSR" id="PIRSR601820-1"/>
    </source>
</evidence>
<feature type="disulfide bond" evidence="5">
    <location>
        <begin position="22"/>
        <end position="115"/>
    </location>
</feature>
<keyword evidence="2" id="KW-0964">Secreted</keyword>
<reference evidence="9" key="1">
    <citation type="submission" date="2016-11" db="UniProtKB">
        <authorList>
            <consortium name="WormBaseParasite"/>
        </authorList>
    </citation>
    <scope>IDENTIFICATION</scope>
</reference>
<keyword evidence="8" id="KW-1185">Reference proteome</keyword>
<dbReference type="WBParaSite" id="L893_g4223.t1">
    <property type="protein sequence ID" value="L893_g4223.t1"/>
    <property type="gene ID" value="L893_g4223"/>
</dbReference>
<dbReference type="PANTHER" id="PTHR11844:SF25">
    <property type="entry name" value="NTR DOMAIN-CONTAINING PROTEIN"/>
    <property type="match status" value="1"/>
</dbReference>
<evidence type="ECO:0000256" key="6">
    <source>
        <dbReference type="SAM" id="SignalP"/>
    </source>
</evidence>
<accession>A0A1I8AD51</accession>
<feature type="domain" description="NTR" evidence="7">
    <location>
        <begin position="20"/>
        <end position="142"/>
    </location>
</feature>
<dbReference type="Proteomes" id="UP000095287">
    <property type="component" value="Unplaced"/>
</dbReference>
<dbReference type="GO" id="GO:0005615">
    <property type="term" value="C:extracellular space"/>
    <property type="evidence" value="ECO:0007669"/>
    <property type="project" value="TreeGrafter"/>
</dbReference>
<protein>
    <submittedName>
        <fullName evidence="9">NTR domain-containing protein</fullName>
    </submittedName>
</protein>
<dbReference type="GO" id="GO:0046872">
    <property type="term" value="F:metal ion binding"/>
    <property type="evidence" value="ECO:0007669"/>
    <property type="project" value="UniProtKB-KW"/>
</dbReference>
<dbReference type="Pfam" id="PF00965">
    <property type="entry name" value="TIMP"/>
    <property type="match status" value="1"/>
</dbReference>
<keyword evidence="4" id="KW-0479">Metal-binding</keyword>
<evidence type="ECO:0000256" key="1">
    <source>
        <dbReference type="ARBA" id="ARBA00004613"/>
    </source>
</evidence>
<dbReference type="Gene3D" id="2.40.50.120">
    <property type="match status" value="1"/>
</dbReference>
<dbReference type="SUPFAM" id="SSF50242">
    <property type="entry name" value="TIMP-like"/>
    <property type="match status" value="1"/>
</dbReference>
<proteinExistence type="predicted"/>
<feature type="chain" id="PRO_5009314541" evidence="6">
    <location>
        <begin position="20"/>
        <end position="154"/>
    </location>
</feature>
<dbReference type="GO" id="GO:0051045">
    <property type="term" value="P:negative regulation of membrane protein ectodomain proteolysis"/>
    <property type="evidence" value="ECO:0007669"/>
    <property type="project" value="TreeGrafter"/>
</dbReference>
<evidence type="ECO:0000256" key="2">
    <source>
        <dbReference type="ARBA" id="ARBA00022525"/>
    </source>
</evidence>
<evidence type="ECO:0000259" key="7">
    <source>
        <dbReference type="PROSITE" id="PS50189"/>
    </source>
</evidence>
<feature type="binding site" evidence="4">
    <location>
        <position position="20"/>
    </location>
    <ligand>
        <name>Zn(2+)</name>
        <dbReference type="ChEBI" id="CHEBI:29105"/>
        <note>ligand shared with metalloproteinase partner</note>
    </ligand>
</feature>
<comment type="subcellular location">
    <subcellularLocation>
        <location evidence="1">Secreted</location>
    </subcellularLocation>
</comment>
<feature type="disulfide bond" evidence="5">
    <location>
        <begin position="20"/>
        <end position="88"/>
    </location>
</feature>
<keyword evidence="3 5" id="KW-1015">Disulfide bond</keyword>
<evidence type="ECO:0000313" key="9">
    <source>
        <dbReference type="WBParaSite" id="L893_g4223.t1"/>
    </source>
</evidence>
<evidence type="ECO:0000256" key="5">
    <source>
        <dbReference type="PIRSR" id="PIRSR601820-3"/>
    </source>
</evidence>
<feature type="signal peptide" evidence="6">
    <location>
        <begin position="1"/>
        <end position="19"/>
    </location>
</feature>
<feature type="disulfide bond" evidence="5">
    <location>
        <begin position="32"/>
        <end position="142"/>
    </location>
</feature>
<sequence>MTIYFLTLVLLSLLDASSGCSCSDASNKEIFCNAHWVGLLKIISKSLSEDNQTLEYRVGIVKMFKSSNFSLTNGVRIPLETSASAGTCGLDFLKTKTVYLLLGKVDGRVLKTSLCGQLHLDEWKSVPKQIKHELKTRAYEPCDGSGKKVVASVP</sequence>
<evidence type="ECO:0000256" key="3">
    <source>
        <dbReference type="ARBA" id="ARBA00023157"/>
    </source>
</evidence>
<dbReference type="GO" id="GO:0002020">
    <property type="term" value="F:protease binding"/>
    <property type="evidence" value="ECO:0007669"/>
    <property type="project" value="TreeGrafter"/>
</dbReference>
<keyword evidence="6" id="KW-0732">Signal</keyword>
<dbReference type="GO" id="GO:0031012">
    <property type="term" value="C:extracellular matrix"/>
    <property type="evidence" value="ECO:0007669"/>
    <property type="project" value="TreeGrafter"/>
</dbReference>